<dbReference type="PATRIC" id="fig|1238182.3.peg.1386"/>
<dbReference type="InterPro" id="IPR038460">
    <property type="entry name" value="AcetylCoA_hyd_C_sf"/>
</dbReference>
<evidence type="ECO:0000259" key="3">
    <source>
        <dbReference type="Pfam" id="PF02550"/>
    </source>
</evidence>
<comment type="caution">
    <text evidence="5">The sequence shown here is derived from an EMBL/GenBank/DDBJ whole genome shotgun (WGS) entry which is preliminary data.</text>
</comment>
<dbReference type="STRING" id="1238182.C882_3723"/>
<dbReference type="InterPro" id="IPR026888">
    <property type="entry name" value="AcetylCoA_hyd_C"/>
</dbReference>
<dbReference type="PANTHER" id="PTHR21432:SF20">
    <property type="entry name" value="ACETYL-COA HYDROLASE"/>
    <property type="match status" value="1"/>
</dbReference>
<dbReference type="GO" id="GO:0006083">
    <property type="term" value="P:acetate metabolic process"/>
    <property type="evidence" value="ECO:0007669"/>
    <property type="project" value="InterPro"/>
</dbReference>
<keyword evidence="6" id="KW-1185">Reference proteome</keyword>
<name>K9GZD4_9PROT</name>
<dbReference type="SUPFAM" id="SSF100950">
    <property type="entry name" value="NagB/RpiA/CoA transferase-like"/>
    <property type="match status" value="2"/>
</dbReference>
<dbReference type="Gene3D" id="3.40.1080.10">
    <property type="entry name" value="Glutaconate Coenzyme A-transferase"/>
    <property type="match status" value="1"/>
</dbReference>
<dbReference type="Proteomes" id="UP000009881">
    <property type="component" value="Unassembled WGS sequence"/>
</dbReference>
<feature type="domain" description="Acetyl-CoA hydrolase/transferase N-terminal" evidence="3">
    <location>
        <begin position="6"/>
        <end position="190"/>
    </location>
</feature>
<dbReference type="EMBL" id="ANHY01000006">
    <property type="protein sequence ID" value="EKV31350.1"/>
    <property type="molecule type" value="Genomic_DNA"/>
</dbReference>
<feature type="domain" description="Acetyl-CoA hydrolase/transferase C-terminal" evidence="4">
    <location>
        <begin position="282"/>
        <end position="433"/>
    </location>
</feature>
<dbReference type="Gene3D" id="3.30.750.70">
    <property type="entry name" value="4-hydroxybutyrate coenzyme like domains"/>
    <property type="match status" value="1"/>
</dbReference>
<dbReference type="RefSeq" id="WP_009539831.1">
    <property type="nucleotide sequence ID" value="NZ_ANHY01000006.1"/>
</dbReference>
<accession>K9GZD4</accession>
<dbReference type="InterPro" id="IPR003702">
    <property type="entry name" value="ActCoA_hydro_N"/>
</dbReference>
<dbReference type="InterPro" id="IPR037171">
    <property type="entry name" value="NagB/RpiA_transferase-like"/>
</dbReference>
<dbReference type="eggNOG" id="COG0427">
    <property type="taxonomic scope" value="Bacteria"/>
</dbReference>
<evidence type="ECO:0000259" key="4">
    <source>
        <dbReference type="Pfam" id="PF13336"/>
    </source>
</evidence>
<dbReference type="Gene3D" id="3.40.1080.20">
    <property type="entry name" value="Acetyl-CoA hydrolase/transferase C-terminal domain"/>
    <property type="match status" value="1"/>
</dbReference>
<dbReference type="InterPro" id="IPR046433">
    <property type="entry name" value="ActCoA_hydro"/>
</dbReference>
<evidence type="ECO:0000256" key="1">
    <source>
        <dbReference type="ARBA" id="ARBA00009632"/>
    </source>
</evidence>
<evidence type="ECO:0000313" key="5">
    <source>
        <dbReference type="EMBL" id="EKV31350.1"/>
    </source>
</evidence>
<protein>
    <submittedName>
        <fullName evidence="5">4-hydroxybutyrate acetyl-CoA CoA transferase</fullName>
    </submittedName>
</protein>
<evidence type="ECO:0000313" key="6">
    <source>
        <dbReference type="Proteomes" id="UP000009881"/>
    </source>
</evidence>
<dbReference type="AlphaFoldDB" id="K9GZD4"/>
<organism evidence="5 6">
    <name type="scientific">Caenispirillum salinarum AK4</name>
    <dbReference type="NCBI Taxonomy" id="1238182"/>
    <lineage>
        <taxon>Bacteria</taxon>
        <taxon>Pseudomonadati</taxon>
        <taxon>Pseudomonadota</taxon>
        <taxon>Alphaproteobacteria</taxon>
        <taxon>Rhodospirillales</taxon>
        <taxon>Novispirillaceae</taxon>
        <taxon>Caenispirillum</taxon>
    </lineage>
</organism>
<dbReference type="GO" id="GO:0008775">
    <property type="term" value="F:acetate CoA-transferase activity"/>
    <property type="evidence" value="ECO:0007669"/>
    <property type="project" value="InterPro"/>
</dbReference>
<dbReference type="Pfam" id="PF13336">
    <property type="entry name" value="AcetylCoA_hyd_C"/>
    <property type="match status" value="1"/>
</dbReference>
<reference evidence="5 6" key="1">
    <citation type="journal article" date="2013" name="Genome Announc.">
        <title>Draft Genome Sequence of an Alphaproteobacterium, Caenispirillum salinarum AK4(T), Isolated from a Solar Saltern.</title>
        <authorList>
            <person name="Khatri I."/>
            <person name="Singh A."/>
            <person name="Korpole S."/>
            <person name="Pinnaka A.K."/>
            <person name="Subramanian S."/>
        </authorList>
    </citation>
    <scope>NUCLEOTIDE SEQUENCE [LARGE SCALE GENOMIC DNA]</scope>
    <source>
        <strain evidence="5 6">AK4</strain>
    </source>
</reference>
<comment type="similarity">
    <text evidence="1">Belongs to the acetyl-CoA hydrolase/transferase family.</text>
</comment>
<dbReference type="PANTHER" id="PTHR21432">
    <property type="entry name" value="ACETYL-COA HYDROLASE-RELATED"/>
    <property type="match status" value="1"/>
</dbReference>
<sequence>MSFYANMYQDKLCNPAEAAKLVEDGKNLVMGMGAAMPPVLMGAIAERVKAGEFTRLPVYYMHASDAAVKTLLVPELMDVVKPHPLFMSGFDRALAKKGYEVGKEYIHFVPCAFHQAGKLLTEEIGADCFIVQVSPMDRAGYFSLGTSPDYGATVVRNCKRLIVEVNPNMPRTFGECLLHVSEVDAVVEGDTPLMEAHHKDASAEDEKIAGYIAEMIPDGATLQMGIGGVPNSVMSFLSNHKDLGLHSELFSPAMVDLIKKGVLNGKRKKLFPFKHVYTLALGDRDMFDFMHDNPSIVGYPVAWVNNPAVISKNNDMISVNGAIEVDLTGQIGSEFLAGHQFSGTGGQLDFVRGAYAAKGGKSFIALHSTAKGGSLSRIVPKLSGPVTDPRMDTHHVVTEHGIVNLKGKSMQERAELLIGLAAPQFRDDLVTEAKKLGLL</sequence>
<keyword evidence="2 5" id="KW-0808">Transferase</keyword>
<gene>
    <name evidence="5" type="ORF">C882_3723</name>
</gene>
<dbReference type="Pfam" id="PF02550">
    <property type="entry name" value="AcetylCoA_hydro"/>
    <property type="match status" value="1"/>
</dbReference>
<evidence type="ECO:0000256" key="2">
    <source>
        <dbReference type="ARBA" id="ARBA00022679"/>
    </source>
</evidence>
<proteinExistence type="inferred from homology"/>